<reference evidence="4 5" key="1">
    <citation type="journal article" date="2021" name="Elife">
        <title>Chloroplast acquisition without the gene transfer in kleptoplastic sea slugs, Plakobranchus ocellatus.</title>
        <authorList>
            <person name="Maeda T."/>
            <person name="Takahashi S."/>
            <person name="Yoshida T."/>
            <person name="Shimamura S."/>
            <person name="Takaki Y."/>
            <person name="Nagai Y."/>
            <person name="Toyoda A."/>
            <person name="Suzuki Y."/>
            <person name="Arimoto A."/>
            <person name="Ishii H."/>
            <person name="Satoh N."/>
            <person name="Nishiyama T."/>
            <person name="Hasebe M."/>
            <person name="Maruyama T."/>
            <person name="Minagawa J."/>
            <person name="Obokata J."/>
            <person name="Shigenobu S."/>
        </authorList>
    </citation>
    <scope>NUCLEOTIDE SEQUENCE [LARGE SCALE GENOMIC DNA]</scope>
</reference>
<evidence type="ECO:0000256" key="2">
    <source>
        <dbReference type="SAM" id="MobiDB-lite"/>
    </source>
</evidence>
<evidence type="ECO:0000313" key="4">
    <source>
        <dbReference type="EMBL" id="GFR66675.1"/>
    </source>
</evidence>
<evidence type="ECO:0000313" key="5">
    <source>
        <dbReference type="Proteomes" id="UP000762676"/>
    </source>
</evidence>
<accession>A0AAV4F172</accession>
<evidence type="ECO:0000256" key="1">
    <source>
        <dbReference type="SAM" id="Coils"/>
    </source>
</evidence>
<feature type="compositionally biased region" description="Low complexity" evidence="2">
    <location>
        <begin position="65"/>
        <end position="75"/>
    </location>
</feature>
<keyword evidence="3" id="KW-1133">Transmembrane helix</keyword>
<evidence type="ECO:0000256" key="3">
    <source>
        <dbReference type="SAM" id="Phobius"/>
    </source>
</evidence>
<feature type="region of interest" description="Disordered" evidence="2">
    <location>
        <begin position="1"/>
        <end position="31"/>
    </location>
</feature>
<dbReference type="EMBL" id="BMAT01007550">
    <property type="protein sequence ID" value="GFR66675.1"/>
    <property type="molecule type" value="Genomic_DNA"/>
</dbReference>
<name>A0AAV4F172_9GAST</name>
<dbReference type="PANTHER" id="PTHR18887:SF5">
    <property type="entry name" value="GOLGIN SUBFAMILY B MEMBER 1-LIKE"/>
    <property type="match status" value="1"/>
</dbReference>
<comment type="caution">
    <text evidence="4">The sequence shown here is derived from an EMBL/GenBank/DDBJ whole genome shotgun (WGS) entry which is preliminary data.</text>
</comment>
<feature type="transmembrane region" description="Helical" evidence="3">
    <location>
        <begin position="326"/>
        <end position="346"/>
    </location>
</feature>
<dbReference type="PANTHER" id="PTHR18887">
    <property type="entry name" value="GOLGI-ASSOCIATED PROTEIN GCP360-RELATED"/>
    <property type="match status" value="1"/>
</dbReference>
<keyword evidence="5" id="KW-1185">Reference proteome</keyword>
<dbReference type="InterPro" id="IPR026202">
    <property type="entry name" value="GOLGB1"/>
</dbReference>
<proteinExistence type="predicted"/>
<feature type="compositionally biased region" description="Basic and acidic residues" evidence="2">
    <location>
        <begin position="1"/>
        <end position="12"/>
    </location>
</feature>
<dbReference type="AlphaFoldDB" id="A0AAV4F172"/>
<protein>
    <submittedName>
        <fullName evidence="4">Golgin subfamily B member 1 isoform 1</fullName>
    </submittedName>
</protein>
<sequence length="347" mass="39247">MFSEKAKVRKNADPTSTVAQASPKDNPFILPPLSSALQQAEFAQKSMTSELQLVRNSSGVRSSEDASSSGPSSTSNAPATEQFHEEYQRLQAQFNEVMEQKSQLATQLTEAAHTIKQREARCQQLAMQVSQLAEDRGYLNTQLAHISKSLREKEQEWLAMRHQYSELYQAYLAAQGKTAELERRIALDSVQKELEDEETAAEADQIRGQTDQAVGRLEELQTAYQSLHDSHTTVSAVLSRERELREQLETELGQAQEHIKVLGASGSKEVKLQLEEESSRIRATTTMLTRHEMGYLNRLQSWIRVKKALSSRRLSRMIRLRPGIRTLVWGYFVLLHLLLIACFGGFL</sequence>
<keyword evidence="3" id="KW-0472">Membrane</keyword>
<gene>
    <name evidence="4" type="ORF">ElyMa_003688500</name>
</gene>
<feature type="region of interest" description="Disordered" evidence="2">
    <location>
        <begin position="53"/>
        <end position="80"/>
    </location>
</feature>
<feature type="coiled-coil region" evidence="1">
    <location>
        <begin position="80"/>
        <end position="135"/>
    </location>
</feature>
<dbReference type="Proteomes" id="UP000762676">
    <property type="component" value="Unassembled WGS sequence"/>
</dbReference>
<organism evidence="4 5">
    <name type="scientific">Elysia marginata</name>
    <dbReference type="NCBI Taxonomy" id="1093978"/>
    <lineage>
        <taxon>Eukaryota</taxon>
        <taxon>Metazoa</taxon>
        <taxon>Spiralia</taxon>
        <taxon>Lophotrochozoa</taxon>
        <taxon>Mollusca</taxon>
        <taxon>Gastropoda</taxon>
        <taxon>Heterobranchia</taxon>
        <taxon>Euthyneura</taxon>
        <taxon>Panpulmonata</taxon>
        <taxon>Sacoglossa</taxon>
        <taxon>Placobranchoidea</taxon>
        <taxon>Plakobranchidae</taxon>
        <taxon>Elysia</taxon>
    </lineage>
</organism>
<keyword evidence="3" id="KW-0812">Transmembrane</keyword>
<dbReference type="GO" id="GO:0005794">
    <property type="term" value="C:Golgi apparatus"/>
    <property type="evidence" value="ECO:0007669"/>
    <property type="project" value="InterPro"/>
</dbReference>
<keyword evidence="1" id="KW-0175">Coiled coil</keyword>